<accession>A0A8J7L835</accession>
<keyword evidence="4" id="KW-1185">Reference proteome</keyword>
<dbReference type="CDD" id="cd05374">
    <property type="entry name" value="17beta-HSD-like_SDR_c"/>
    <property type="match status" value="1"/>
</dbReference>
<evidence type="ECO:0000313" key="3">
    <source>
        <dbReference type="EMBL" id="MBH8561631.1"/>
    </source>
</evidence>
<evidence type="ECO:0000256" key="1">
    <source>
        <dbReference type="ARBA" id="ARBA00006484"/>
    </source>
</evidence>
<dbReference type="AlphaFoldDB" id="A0A8J7L835"/>
<dbReference type="Gene3D" id="3.40.50.720">
    <property type="entry name" value="NAD(P)-binding Rossmann-like Domain"/>
    <property type="match status" value="1"/>
</dbReference>
<sequence length="288" mass="31811">MDAILITGVSSGIGYGTAKVFANQGYQVFGSIRKHQDAQRLKAEIGSNFIPLLFDITDSNALLQAAQQVTLMLEGKELAGLINNAGIATSGPLIYQSLDEIRWQFEVNVIAQIAVIQTFLPLLKFRKSPTSKPGRIINISSVGGRIAAPFIGAYASSKHAIEGMSHSLRRELQLHGIDVIIIAPGAVNTPIWDNESAQNISRYATTEYAKPIQAFQKYFTHMGKQGYSSEVIGKFIKKVFETQNPKARYAIVPNPIPNWIIPLALPHRWLDKLIAINFGLLPKRQLFK</sequence>
<evidence type="ECO:0000256" key="2">
    <source>
        <dbReference type="RuleBase" id="RU000363"/>
    </source>
</evidence>
<dbReference type="Proteomes" id="UP000632766">
    <property type="component" value="Unassembled WGS sequence"/>
</dbReference>
<dbReference type="GO" id="GO:0008202">
    <property type="term" value="P:steroid metabolic process"/>
    <property type="evidence" value="ECO:0007669"/>
    <property type="project" value="TreeGrafter"/>
</dbReference>
<protein>
    <submittedName>
        <fullName evidence="3">SDR family oxidoreductase</fullName>
    </submittedName>
</protein>
<dbReference type="InterPro" id="IPR020904">
    <property type="entry name" value="Sc_DH/Rdtase_CS"/>
</dbReference>
<comment type="caution">
    <text evidence="3">The sequence shown here is derived from an EMBL/GenBank/DDBJ whole genome shotgun (WGS) entry which is preliminary data.</text>
</comment>
<dbReference type="PRINTS" id="PR00081">
    <property type="entry name" value="GDHRDH"/>
</dbReference>
<dbReference type="SUPFAM" id="SSF51735">
    <property type="entry name" value="NAD(P)-binding Rossmann-fold domains"/>
    <property type="match status" value="1"/>
</dbReference>
<dbReference type="InterPro" id="IPR036291">
    <property type="entry name" value="NAD(P)-bd_dom_sf"/>
</dbReference>
<dbReference type="PROSITE" id="PS00061">
    <property type="entry name" value="ADH_SHORT"/>
    <property type="match status" value="1"/>
</dbReference>
<dbReference type="Pfam" id="PF00106">
    <property type="entry name" value="adh_short"/>
    <property type="match status" value="1"/>
</dbReference>
<dbReference type="InterPro" id="IPR002347">
    <property type="entry name" value="SDR_fam"/>
</dbReference>
<dbReference type="RefSeq" id="WP_198123637.1">
    <property type="nucleotide sequence ID" value="NZ_JAECZC010000007.1"/>
</dbReference>
<dbReference type="GO" id="GO:0016491">
    <property type="term" value="F:oxidoreductase activity"/>
    <property type="evidence" value="ECO:0007669"/>
    <property type="project" value="TreeGrafter"/>
</dbReference>
<proteinExistence type="inferred from homology"/>
<dbReference type="EMBL" id="JAECZC010000007">
    <property type="protein sequence ID" value="MBH8561631.1"/>
    <property type="molecule type" value="Genomic_DNA"/>
</dbReference>
<comment type="similarity">
    <text evidence="1 2">Belongs to the short-chain dehydrogenases/reductases (SDR) family.</text>
</comment>
<dbReference type="PANTHER" id="PTHR43313">
    <property type="entry name" value="SHORT-CHAIN DEHYDROGENASE/REDUCTASE FAMILY 9C"/>
    <property type="match status" value="1"/>
</dbReference>
<gene>
    <name evidence="3" type="ORF">I8748_05465</name>
</gene>
<dbReference type="PANTHER" id="PTHR43313:SF1">
    <property type="entry name" value="3BETA-HYDROXYSTEROID DEHYDROGENASE DHS-16"/>
    <property type="match status" value="1"/>
</dbReference>
<dbReference type="PRINTS" id="PR00080">
    <property type="entry name" value="SDRFAMILY"/>
</dbReference>
<evidence type="ECO:0000313" key="4">
    <source>
        <dbReference type="Proteomes" id="UP000632766"/>
    </source>
</evidence>
<reference evidence="3 4" key="1">
    <citation type="journal article" date="2021" name="Int. J. Syst. Evol. Microbiol.">
        <title>Amazonocrinis nigriterrae gen. nov., sp. nov., Atlanticothrix silvestris gen. nov., sp. nov. and Dendronalium phyllosphericum gen. nov., sp. nov., nostocacean cyanobacteria from Brazilian environments.</title>
        <authorList>
            <person name="Alvarenga D.O."/>
            <person name="Andreote A.P.D."/>
            <person name="Branco L.H.Z."/>
            <person name="Delbaje E."/>
            <person name="Cruz R.B."/>
            <person name="Varani A.M."/>
            <person name="Fiore M.F."/>
        </authorList>
    </citation>
    <scope>NUCLEOTIDE SEQUENCE [LARGE SCALE GENOMIC DNA]</scope>
    <source>
        <strain evidence="3 4">CENA67</strain>
    </source>
</reference>
<name>A0A8J7L835_9NOST</name>
<organism evidence="3 4">
    <name type="scientific">Amazonocrinis nigriterrae CENA67</name>
    <dbReference type="NCBI Taxonomy" id="2794033"/>
    <lineage>
        <taxon>Bacteria</taxon>
        <taxon>Bacillati</taxon>
        <taxon>Cyanobacteriota</taxon>
        <taxon>Cyanophyceae</taxon>
        <taxon>Nostocales</taxon>
        <taxon>Nostocaceae</taxon>
        <taxon>Amazonocrinis</taxon>
        <taxon>Amazonocrinis nigriterrae</taxon>
    </lineage>
</organism>